<organism evidence="1 2">
    <name type="scientific">Treponema lecithinolyticum ATCC 700332</name>
    <dbReference type="NCBI Taxonomy" id="1321815"/>
    <lineage>
        <taxon>Bacteria</taxon>
        <taxon>Pseudomonadati</taxon>
        <taxon>Spirochaetota</taxon>
        <taxon>Spirochaetia</taxon>
        <taxon>Spirochaetales</taxon>
        <taxon>Treponemataceae</taxon>
        <taxon>Treponema</taxon>
    </lineage>
</organism>
<evidence type="ECO:0000313" key="2">
    <source>
        <dbReference type="Proteomes" id="UP000016649"/>
    </source>
</evidence>
<keyword evidence="2" id="KW-1185">Reference proteome</keyword>
<comment type="caution">
    <text evidence="1">The sequence shown here is derived from an EMBL/GenBank/DDBJ whole genome shotgun (WGS) entry which is preliminary data.</text>
</comment>
<protein>
    <submittedName>
        <fullName evidence="1">Uncharacterized protein</fullName>
    </submittedName>
</protein>
<dbReference type="Proteomes" id="UP000016649">
    <property type="component" value="Unassembled WGS sequence"/>
</dbReference>
<sequence length="41" mass="4684">MPQKASLYCCGVEPKIKKRLLASRSGGSLFFNLQWTKNIIR</sequence>
<reference evidence="1 2" key="1">
    <citation type="submission" date="2013-08" db="EMBL/GenBank/DDBJ databases">
        <authorList>
            <person name="Weinstock G."/>
            <person name="Sodergren E."/>
            <person name="Wylie T."/>
            <person name="Fulton L."/>
            <person name="Fulton R."/>
            <person name="Fronick C."/>
            <person name="O'Laughlin M."/>
            <person name="Godfrey J."/>
            <person name="Miner T."/>
            <person name="Herter B."/>
            <person name="Appelbaum E."/>
            <person name="Cordes M."/>
            <person name="Lek S."/>
            <person name="Wollam A."/>
            <person name="Pepin K.H."/>
            <person name="Palsikar V.B."/>
            <person name="Mitreva M."/>
            <person name="Wilson R.K."/>
        </authorList>
    </citation>
    <scope>NUCLEOTIDE SEQUENCE [LARGE SCALE GENOMIC DNA]</scope>
    <source>
        <strain evidence="1 2">ATCC 700332</strain>
    </source>
</reference>
<accession>A0ABN0NWR0</accession>
<evidence type="ECO:0000313" key="1">
    <source>
        <dbReference type="EMBL" id="ERJ91793.1"/>
    </source>
</evidence>
<name>A0ABN0NWR0_TRELE</name>
<dbReference type="EMBL" id="AWVH01000041">
    <property type="protein sequence ID" value="ERJ91793.1"/>
    <property type="molecule type" value="Genomic_DNA"/>
</dbReference>
<proteinExistence type="predicted"/>
<gene>
    <name evidence="1" type="ORF">HMPREF9193_01924</name>
</gene>